<evidence type="ECO:0000313" key="3">
    <source>
        <dbReference type="Proteomes" id="UP000199532"/>
    </source>
</evidence>
<sequence>MVIGYFSHVFFLMAIFQVFKSSTKNQYHYLLKATGTSQLILSCEGFSSKQKCLDGILFVQKHVAGEEVFERQDSYLSFTFIIKNDIQETVAKSENYTSESPREQIIALIRKDAGTAIIQDLT</sequence>
<dbReference type="PANTHER" id="PTHR40606:SF1">
    <property type="entry name" value="UPF0339 PROTEIN YEGP"/>
    <property type="match status" value="1"/>
</dbReference>
<name>A0A1H6XHR4_9BACT</name>
<proteinExistence type="predicted"/>
<dbReference type="Pfam" id="PF07411">
    <property type="entry name" value="DUF1508"/>
    <property type="match status" value="2"/>
</dbReference>
<feature type="domain" description="DUF1508" evidence="1">
    <location>
        <begin position="24"/>
        <end position="70"/>
    </location>
</feature>
<dbReference type="AlphaFoldDB" id="A0A1H6XHR4"/>
<dbReference type="STRING" id="408657.SAMN04487995_3965"/>
<dbReference type="Gene3D" id="2.30.29.80">
    <property type="match status" value="1"/>
</dbReference>
<evidence type="ECO:0000313" key="2">
    <source>
        <dbReference type="EMBL" id="SEJ28619.1"/>
    </source>
</evidence>
<keyword evidence="3" id="KW-1185">Reference proteome</keyword>
<protein>
    <recommendedName>
        <fullName evidence="1">DUF1508 domain-containing protein</fullName>
    </recommendedName>
</protein>
<dbReference type="Proteomes" id="UP000199532">
    <property type="component" value="Unassembled WGS sequence"/>
</dbReference>
<dbReference type="EMBL" id="FNXY01000006">
    <property type="protein sequence ID" value="SEJ28619.1"/>
    <property type="molecule type" value="Genomic_DNA"/>
</dbReference>
<dbReference type="InterPro" id="IPR036913">
    <property type="entry name" value="YegP-like_sf"/>
</dbReference>
<feature type="domain" description="DUF1508" evidence="1">
    <location>
        <begin position="87"/>
        <end position="120"/>
    </location>
</feature>
<dbReference type="SUPFAM" id="SSF160113">
    <property type="entry name" value="YegP-like"/>
    <property type="match status" value="2"/>
</dbReference>
<gene>
    <name evidence="2" type="ORF">SAMN04487995_3965</name>
</gene>
<dbReference type="PANTHER" id="PTHR40606">
    <property type="match status" value="1"/>
</dbReference>
<reference evidence="2 3" key="1">
    <citation type="submission" date="2016-10" db="EMBL/GenBank/DDBJ databases">
        <authorList>
            <person name="de Groot N.N."/>
        </authorList>
    </citation>
    <scope>NUCLEOTIDE SEQUENCE [LARGE SCALE GENOMIC DNA]</scope>
    <source>
        <strain evidence="2 3">DSM 19938</strain>
    </source>
</reference>
<accession>A0A1H6XHR4</accession>
<evidence type="ECO:0000259" key="1">
    <source>
        <dbReference type="Pfam" id="PF07411"/>
    </source>
</evidence>
<dbReference type="InterPro" id="IPR010879">
    <property type="entry name" value="DUF1508"/>
</dbReference>
<organism evidence="2 3">
    <name type="scientific">Dyadobacter koreensis</name>
    <dbReference type="NCBI Taxonomy" id="408657"/>
    <lineage>
        <taxon>Bacteria</taxon>
        <taxon>Pseudomonadati</taxon>
        <taxon>Bacteroidota</taxon>
        <taxon>Cytophagia</taxon>
        <taxon>Cytophagales</taxon>
        <taxon>Spirosomataceae</taxon>
        <taxon>Dyadobacter</taxon>
    </lineage>
</organism>
<dbReference type="OrthoDB" id="9802792at2"/>
<dbReference type="InterPro" id="IPR051141">
    <property type="entry name" value="UPF0339_domain"/>
</dbReference>